<dbReference type="SUPFAM" id="SSF52058">
    <property type="entry name" value="L domain-like"/>
    <property type="match status" value="1"/>
</dbReference>
<dbReference type="EMBL" id="JAAEJV010000027">
    <property type="protein sequence ID" value="MBF5059543.1"/>
    <property type="molecule type" value="Genomic_DNA"/>
</dbReference>
<evidence type="ECO:0000259" key="3">
    <source>
        <dbReference type="Pfam" id="PF23598"/>
    </source>
</evidence>
<dbReference type="InterPro" id="IPR001611">
    <property type="entry name" value="Leu-rich_rpt"/>
</dbReference>
<organism evidence="4 5">
    <name type="scientific">Candidatus Neptunichlamydia vexilliferae</name>
    <dbReference type="NCBI Taxonomy" id="1651774"/>
    <lineage>
        <taxon>Bacteria</taxon>
        <taxon>Pseudomonadati</taxon>
        <taxon>Chlamydiota</taxon>
        <taxon>Chlamydiia</taxon>
        <taxon>Parachlamydiales</taxon>
        <taxon>Simkaniaceae</taxon>
        <taxon>Candidatus Neptunichlamydia</taxon>
    </lineage>
</organism>
<dbReference type="Gene3D" id="3.80.10.10">
    <property type="entry name" value="Ribonuclease Inhibitor"/>
    <property type="match status" value="1"/>
</dbReference>
<evidence type="ECO:0000256" key="2">
    <source>
        <dbReference type="ARBA" id="ARBA00022737"/>
    </source>
</evidence>
<dbReference type="RefSeq" id="WP_194847847.1">
    <property type="nucleotide sequence ID" value="NZ_JAAEJV010000027.1"/>
</dbReference>
<name>A0ABS0AZH5_9BACT</name>
<dbReference type="InterPro" id="IPR055414">
    <property type="entry name" value="LRR_R13L4/SHOC2-like"/>
</dbReference>
<evidence type="ECO:0000256" key="1">
    <source>
        <dbReference type="ARBA" id="ARBA00022614"/>
    </source>
</evidence>
<evidence type="ECO:0000313" key="5">
    <source>
        <dbReference type="Proteomes" id="UP001194714"/>
    </source>
</evidence>
<protein>
    <recommendedName>
        <fullName evidence="3">Disease resistance R13L4/SHOC-2-like LRR domain-containing protein</fullName>
    </recommendedName>
</protein>
<dbReference type="Proteomes" id="UP001194714">
    <property type="component" value="Unassembled WGS sequence"/>
</dbReference>
<keyword evidence="5" id="KW-1185">Reference proteome</keyword>
<accession>A0ABS0AZH5</accession>
<sequence length="460" mass="52554">MSSSDKLSLIPSCSQLNVFEKKVPQLNKKQAFSPPNPSVSIEQIKEMAIHFFTTESIANSSKTQKASSWIKLGTEVALQKIFKSNRDLFNEISSEIDDVIDLKSKKIESSHREAFKMLWSGNKQKLVCDILGTLMLGPTTTMVLLSDFKSEPNRQKKSYLLLRVKISIKTLEQLNISQKEKETWKNKLHNEIDSFSLQPAFQEVIAASEFIAYYLLKTDLYTLNGKALKEVICWDSQDEMLSYIVRDAVKNSLSITSYHHSLDINICHIISGIFAASLDNPKEANNYFSQMFGYIEKLQSKITPSLCSHEKNCLSNEKKYENLFNFIIKHAKNHNARQLAEQALQNKPKQSELADQINLLDLSGCCLKESDLKNSNIELLRELRSLDLSTNCLEHIPDAIEKLRYLRSLTINGNKLKQIPKFISKMPNLNYLSILKNPIKEVPASLKKIIWELPYLASWV</sequence>
<proteinExistence type="predicted"/>
<comment type="caution">
    <text evidence="4">The sequence shown here is derived from an EMBL/GenBank/DDBJ whole genome shotgun (WGS) entry which is preliminary data.</text>
</comment>
<dbReference type="PROSITE" id="PS51450">
    <property type="entry name" value="LRR"/>
    <property type="match status" value="1"/>
</dbReference>
<keyword evidence="2" id="KW-0677">Repeat</keyword>
<dbReference type="SMART" id="SM00369">
    <property type="entry name" value="LRR_TYP"/>
    <property type="match status" value="2"/>
</dbReference>
<dbReference type="InterPro" id="IPR032675">
    <property type="entry name" value="LRR_dom_sf"/>
</dbReference>
<evidence type="ECO:0000313" key="4">
    <source>
        <dbReference type="EMBL" id="MBF5059543.1"/>
    </source>
</evidence>
<keyword evidence="1" id="KW-0433">Leucine-rich repeat</keyword>
<dbReference type="Pfam" id="PF23598">
    <property type="entry name" value="LRR_14"/>
    <property type="match status" value="1"/>
</dbReference>
<gene>
    <name evidence="4" type="ORF">NEPTK9_001057</name>
</gene>
<feature type="domain" description="Disease resistance R13L4/SHOC-2-like LRR" evidence="3">
    <location>
        <begin position="358"/>
        <end position="447"/>
    </location>
</feature>
<reference evidence="4 5" key="1">
    <citation type="submission" date="2020-01" db="EMBL/GenBank/DDBJ databases">
        <title>Draft genome sequence of Cand. Neptunochlamydia vexilliferae K9.</title>
        <authorList>
            <person name="Schulz F."/>
            <person name="Koestlbacher S."/>
            <person name="Wascher F."/>
            <person name="Pizzetti I."/>
            <person name="Horn M."/>
        </authorList>
    </citation>
    <scope>NUCLEOTIDE SEQUENCE [LARGE SCALE GENOMIC DNA]</scope>
    <source>
        <strain evidence="4 5">K9</strain>
    </source>
</reference>
<dbReference type="InterPro" id="IPR003591">
    <property type="entry name" value="Leu-rich_rpt_typical-subtyp"/>
</dbReference>